<dbReference type="GO" id="GO:0005829">
    <property type="term" value="C:cytosol"/>
    <property type="evidence" value="ECO:0007669"/>
    <property type="project" value="TreeGrafter"/>
</dbReference>
<dbReference type="EMBL" id="JACCAE010000001">
    <property type="protein sequence ID" value="NYF99064.1"/>
    <property type="molecule type" value="Genomic_DNA"/>
</dbReference>
<dbReference type="GO" id="GO:0006206">
    <property type="term" value="P:pyrimidine nucleobase metabolic process"/>
    <property type="evidence" value="ECO:0007669"/>
    <property type="project" value="InterPro"/>
</dbReference>
<dbReference type="InterPro" id="IPR000312">
    <property type="entry name" value="Glycosyl_Trfase_fam3"/>
</dbReference>
<keyword evidence="7" id="KW-1185">Reference proteome</keyword>
<comment type="subunit">
    <text evidence="2">Homodimer.</text>
</comment>
<dbReference type="PANTHER" id="PTHR10515:SF0">
    <property type="entry name" value="THYMIDINE PHOSPHORYLASE"/>
    <property type="match status" value="1"/>
</dbReference>
<dbReference type="InterPro" id="IPR036320">
    <property type="entry name" value="Glycosyl_Trfase_fam3_N_dom_sf"/>
</dbReference>
<proteinExistence type="inferred from homology"/>
<dbReference type="Gene3D" id="3.90.1170.30">
    <property type="entry name" value="Pyrimidine nucleoside phosphorylase-like, C-terminal domain"/>
    <property type="match status" value="1"/>
</dbReference>
<sequence>MSDPVENHDVVDVIRAKRDRGELSDSQIDWVVDAYTRGVVADEQMSSLAMAILLNGMTRPEIARWTTAMIDSGERMDFASLSRPTADKHSTGGVGDKITLPLAPLVAVFGVAVPQLSGRGLGHTGGTLDKLEAIPGWQANLTNDAMLAQLEDVGAVICAAGAGLAPADKKLYALRDVTGTVEAIPLIASSIMSKKIAEGTGSLVLDVKVGSGAFMKTREDATELARTMVDLGTDAGVNTVALITDMSVPLGLTAGNGLEVRESLEVLAGGGPQDVVELTVAIADEMTRAAGREVGPEELRAALADGRAMDVWRRMISAQGGDPDAPLPTAAATETISADTDGHLEHVDAFAVGLAAWRLGAGRARKEDPVQAAAGVELHVRPGEPVRRGDPLMTLHTDTPGRFARALKALDGAWRISDTPPTTRSVVLDRITSGG</sequence>
<evidence type="ECO:0000256" key="1">
    <source>
        <dbReference type="ARBA" id="ARBA00006915"/>
    </source>
</evidence>
<dbReference type="Pfam" id="PF07831">
    <property type="entry name" value="PYNP_C"/>
    <property type="match status" value="1"/>
</dbReference>
<dbReference type="Pfam" id="PF02885">
    <property type="entry name" value="Glycos_trans_3N"/>
    <property type="match status" value="1"/>
</dbReference>
<dbReference type="EC" id="2.4.2.4" evidence="6"/>
<dbReference type="InterPro" id="IPR018090">
    <property type="entry name" value="Pyrmidine_PPas_bac/euk"/>
</dbReference>
<dbReference type="InterPro" id="IPR017872">
    <property type="entry name" value="Pyrmidine_PPase_CS"/>
</dbReference>
<dbReference type="GO" id="GO:0006213">
    <property type="term" value="P:pyrimidine nucleoside metabolic process"/>
    <property type="evidence" value="ECO:0007669"/>
    <property type="project" value="InterPro"/>
</dbReference>
<dbReference type="Pfam" id="PF00591">
    <property type="entry name" value="Glycos_transf_3"/>
    <property type="match status" value="1"/>
</dbReference>
<dbReference type="InterPro" id="IPR035902">
    <property type="entry name" value="Nuc_phospho_transferase"/>
</dbReference>
<keyword evidence="3 6" id="KW-0328">Glycosyltransferase</keyword>
<evidence type="ECO:0000259" key="5">
    <source>
        <dbReference type="SMART" id="SM00941"/>
    </source>
</evidence>
<dbReference type="Gene3D" id="1.20.970.10">
    <property type="entry name" value="Transferase, Pyrimidine Nucleoside Phosphorylase, Chain C"/>
    <property type="match status" value="1"/>
</dbReference>
<dbReference type="FunFam" id="3.40.1030.10:FF:000001">
    <property type="entry name" value="Thymidine phosphorylase"/>
    <property type="match status" value="1"/>
</dbReference>
<dbReference type="PIRSF" id="PIRSF000478">
    <property type="entry name" value="TP_PyNP"/>
    <property type="match status" value="1"/>
</dbReference>
<dbReference type="PROSITE" id="PS00647">
    <property type="entry name" value="THYMID_PHOSPHORYLASE"/>
    <property type="match status" value="1"/>
</dbReference>
<dbReference type="InterPro" id="IPR017459">
    <property type="entry name" value="Glycosyl_Trfase_fam3_N_dom"/>
</dbReference>
<evidence type="ECO:0000256" key="3">
    <source>
        <dbReference type="ARBA" id="ARBA00022676"/>
    </source>
</evidence>
<reference evidence="6 7" key="1">
    <citation type="submission" date="2020-07" db="EMBL/GenBank/DDBJ databases">
        <title>Sequencing the genomes of 1000 actinobacteria strains.</title>
        <authorList>
            <person name="Klenk H.-P."/>
        </authorList>
    </citation>
    <scope>NUCLEOTIDE SEQUENCE [LARGE SCALE GENOMIC DNA]</scope>
    <source>
        <strain evidence="6 7">DSM 26154</strain>
    </source>
</reference>
<dbReference type="GO" id="GO:0009032">
    <property type="term" value="F:thymidine phosphorylase activity"/>
    <property type="evidence" value="ECO:0007669"/>
    <property type="project" value="UniProtKB-EC"/>
</dbReference>
<dbReference type="SUPFAM" id="SSF47648">
    <property type="entry name" value="Nucleoside phosphorylase/phosphoribosyltransferase N-terminal domain"/>
    <property type="match status" value="1"/>
</dbReference>
<keyword evidence="4 6" id="KW-0808">Transferase</keyword>
<dbReference type="Gene3D" id="3.40.1030.10">
    <property type="entry name" value="Nucleoside phosphorylase/phosphoribosyltransferase catalytic domain"/>
    <property type="match status" value="1"/>
</dbReference>
<dbReference type="InterPro" id="IPR036566">
    <property type="entry name" value="PYNP-like_C_sf"/>
</dbReference>
<organism evidence="6 7">
    <name type="scientific">Janibacter cremeus</name>
    <dbReference type="NCBI Taxonomy" id="1285192"/>
    <lineage>
        <taxon>Bacteria</taxon>
        <taxon>Bacillati</taxon>
        <taxon>Actinomycetota</taxon>
        <taxon>Actinomycetes</taxon>
        <taxon>Micrococcales</taxon>
        <taxon>Intrasporangiaceae</taxon>
        <taxon>Janibacter</taxon>
    </lineage>
</organism>
<dbReference type="GO" id="GO:0004645">
    <property type="term" value="F:1,4-alpha-oligoglucan phosphorylase activity"/>
    <property type="evidence" value="ECO:0007669"/>
    <property type="project" value="InterPro"/>
</dbReference>
<dbReference type="NCBIfam" id="NF004490">
    <property type="entry name" value="PRK05820.1"/>
    <property type="match status" value="1"/>
</dbReference>
<dbReference type="AlphaFoldDB" id="A0A852VXX0"/>
<comment type="caution">
    <text evidence="6">The sequence shown here is derived from an EMBL/GenBank/DDBJ whole genome shotgun (WGS) entry which is preliminary data.</text>
</comment>
<dbReference type="InterPro" id="IPR013102">
    <property type="entry name" value="PYNP_C"/>
</dbReference>
<evidence type="ECO:0000313" key="6">
    <source>
        <dbReference type="EMBL" id="NYF99064.1"/>
    </source>
</evidence>
<dbReference type="FunFam" id="1.20.970.10:FF:000004">
    <property type="entry name" value="Thymidine phosphorylase"/>
    <property type="match status" value="1"/>
</dbReference>
<feature type="domain" description="Pyrimidine nucleoside phosphorylase C-terminal" evidence="5">
    <location>
        <begin position="343"/>
        <end position="417"/>
    </location>
</feature>
<evidence type="ECO:0000313" key="7">
    <source>
        <dbReference type="Proteomes" id="UP000554054"/>
    </source>
</evidence>
<accession>A0A852VXX0</accession>
<dbReference type="InterPro" id="IPR000053">
    <property type="entry name" value="Thymidine/pyrmidine_PPase"/>
</dbReference>
<protein>
    <submittedName>
        <fullName evidence="6">Thymidine phosphorylase</fullName>
        <ecNumber evidence="6">2.4.2.4</ecNumber>
    </submittedName>
</protein>
<dbReference type="RefSeq" id="WP_185991814.1">
    <property type="nucleotide sequence ID" value="NZ_JACCAE010000001.1"/>
</dbReference>
<evidence type="ECO:0000256" key="4">
    <source>
        <dbReference type="ARBA" id="ARBA00022679"/>
    </source>
</evidence>
<dbReference type="Proteomes" id="UP000554054">
    <property type="component" value="Unassembled WGS sequence"/>
</dbReference>
<dbReference type="SUPFAM" id="SSF52418">
    <property type="entry name" value="Nucleoside phosphorylase/phosphoribosyltransferase catalytic domain"/>
    <property type="match status" value="1"/>
</dbReference>
<dbReference type="PANTHER" id="PTHR10515">
    <property type="entry name" value="THYMIDINE PHOSPHORYLASE"/>
    <property type="match status" value="1"/>
</dbReference>
<dbReference type="NCBIfam" id="TIGR02644">
    <property type="entry name" value="Y_phosphoryl"/>
    <property type="match status" value="1"/>
</dbReference>
<dbReference type="SUPFAM" id="SSF54680">
    <property type="entry name" value="Pyrimidine nucleoside phosphorylase C-terminal domain"/>
    <property type="match status" value="1"/>
</dbReference>
<evidence type="ECO:0000256" key="2">
    <source>
        <dbReference type="ARBA" id="ARBA00011738"/>
    </source>
</evidence>
<dbReference type="SMART" id="SM00941">
    <property type="entry name" value="PYNP_C"/>
    <property type="match status" value="1"/>
</dbReference>
<name>A0A852VXX0_9MICO</name>
<gene>
    <name evidence="6" type="ORF">BJY20_002456</name>
</gene>
<comment type="similarity">
    <text evidence="1">Belongs to the thymidine/pyrimidine-nucleoside phosphorylase family.</text>
</comment>